<reference evidence="2" key="1">
    <citation type="submission" date="2016-03" db="EMBL/GenBank/DDBJ databases">
        <authorList>
            <person name="Guldener U."/>
        </authorList>
    </citation>
    <scope>NUCLEOTIDE SEQUENCE [LARGE SCALE GENOMIC DNA]</scope>
    <source>
        <strain evidence="2">04CH-RAC-A.6.1</strain>
    </source>
</reference>
<dbReference type="Proteomes" id="UP000178912">
    <property type="component" value="Unassembled WGS sequence"/>
</dbReference>
<keyword evidence="2" id="KW-1185">Reference proteome</keyword>
<organism evidence="1 2">
    <name type="scientific">Rhynchosporium agropyri</name>
    <dbReference type="NCBI Taxonomy" id="914238"/>
    <lineage>
        <taxon>Eukaryota</taxon>
        <taxon>Fungi</taxon>
        <taxon>Dikarya</taxon>
        <taxon>Ascomycota</taxon>
        <taxon>Pezizomycotina</taxon>
        <taxon>Leotiomycetes</taxon>
        <taxon>Helotiales</taxon>
        <taxon>Ploettnerulaceae</taxon>
        <taxon>Rhynchosporium</taxon>
    </lineage>
</organism>
<dbReference type="AlphaFoldDB" id="A0A1E1KJ57"/>
<proteinExistence type="predicted"/>
<gene>
    <name evidence="1" type="ORF">RAG0_06894</name>
</gene>
<accession>A0A1E1KJ57</accession>
<sequence length="127" mass="14307">MSPYLNVKLTAATQLRSSLRVRDLDSSAVDANNVFRSVMQEVLQSSGTKLCPSSLWLRTRDDAKASDHLLQKSALLWEKSNHFLVQIALMLSIWWSYTDAARLKGLCPVRHVARKPILSYTTFIEAG</sequence>
<evidence type="ECO:0000313" key="1">
    <source>
        <dbReference type="EMBL" id="CZS98001.1"/>
    </source>
</evidence>
<evidence type="ECO:0000313" key="2">
    <source>
        <dbReference type="Proteomes" id="UP000178912"/>
    </source>
</evidence>
<dbReference type="EMBL" id="FJUX01000034">
    <property type="protein sequence ID" value="CZS98001.1"/>
    <property type="molecule type" value="Genomic_DNA"/>
</dbReference>
<protein>
    <submittedName>
        <fullName evidence="1">Uncharacterized protein</fullName>
    </submittedName>
</protein>
<name>A0A1E1KJ57_9HELO</name>